<dbReference type="KEGG" id="pdio:PDMSB3_1320.1"/>
<proteinExistence type="predicted"/>
<organism evidence="1 2">
    <name type="scientific">Paraburkholderia dioscoreae</name>
    <dbReference type="NCBI Taxonomy" id="2604047"/>
    <lineage>
        <taxon>Bacteria</taxon>
        <taxon>Pseudomonadati</taxon>
        <taxon>Pseudomonadota</taxon>
        <taxon>Betaproteobacteria</taxon>
        <taxon>Burkholderiales</taxon>
        <taxon>Burkholderiaceae</taxon>
        <taxon>Paraburkholderia</taxon>
    </lineage>
</organism>
<gene>
    <name evidence="1" type="ORF">PDMSB3_1320</name>
</gene>
<reference evidence="1 2" key="1">
    <citation type="submission" date="2019-08" db="EMBL/GenBank/DDBJ databases">
        <authorList>
            <person name="Herpell B J."/>
        </authorList>
    </citation>
    <scope>NUCLEOTIDE SEQUENCE [LARGE SCALE GENOMIC DNA]</scope>
    <source>
        <strain evidence="2">Msb3</strain>
    </source>
</reference>
<keyword evidence="2" id="KW-1185">Reference proteome</keyword>
<evidence type="ECO:0000313" key="2">
    <source>
        <dbReference type="Proteomes" id="UP000325811"/>
    </source>
</evidence>
<dbReference type="AlphaFoldDB" id="A0A5Q4ZK79"/>
<protein>
    <submittedName>
        <fullName evidence="1">Uncharacterized protein</fullName>
    </submittedName>
</protein>
<dbReference type="Proteomes" id="UP000325811">
    <property type="component" value="Chromosome II"/>
</dbReference>
<dbReference type="EMBL" id="LR699554">
    <property type="protein sequence ID" value="VVD32611.1"/>
    <property type="molecule type" value="Genomic_DNA"/>
</dbReference>
<accession>A0A5Q4ZK79</accession>
<sequence length="78" mass="7980">MDSVASLKTSCAAGAYATVTGVRIPHARVRHSRHASLNGAGTLTPGELMHPSVGTQAVDKWVGVDMSFFGANDGRAAG</sequence>
<name>A0A5Q4ZK79_9BURK</name>
<evidence type="ECO:0000313" key="1">
    <source>
        <dbReference type="EMBL" id="VVD32611.1"/>
    </source>
</evidence>